<dbReference type="Pfam" id="PF07372">
    <property type="entry name" value="DUF1491"/>
    <property type="match status" value="1"/>
</dbReference>
<name>A0ABQ0Q2E7_9PROT</name>
<dbReference type="RefSeq" id="WP_264815297.1">
    <property type="nucleotide sequence ID" value="NZ_BAPV01000010.1"/>
</dbReference>
<reference evidence="1" key="1">
    <citation type="submission" date="2013-04" db="EMBL/GenBank/DDBJ databases">
        <title>The genome sequencing project of 58 acetic acid bacteria.</title>
        <authorList>
            <person name="Okamoto-Kainuma A."/>
            <person name="Ishikawa M."/>
            <person name="Umino S."/>
            <person name="Koizumi Y."/>
            <person name="Shiwa Y."/>
            <person name="Yoshikawa H."/>
            <person name="Matsutani M."/>
            <person name="Matsushita K."/>
        </authorList>
    </citation>
    <scope>NUCLEOTIDE SEQUENCE</scope>
    <source>
        <strain evidence="1">NRIC 0535</strain>
    </source>
</reference>
<dbReference type="EMBL" id="BAPV01000010">
    <property type="protein sequence ID" value="GBQ88141.1"/>
    <property type="molecule type" value="Genomic_DNA"/>
</dbReference>
<accession>A0ABQ0Q2E7</accession>
<evidence type="ECO:0000313" key="1">
    <source>
        <dbReference type="EMBL" id="GBQ88141.1"/>
    </source>
</evidence>
<dbReference type="Proteomes" id="UP001062776">
    <property type="component" value="Unassembled WGS sequence"/>
</dbReference>
<protein>
    <recommendedName>
        <fullName evidence="3">DUF1491 domain-containing protein</fullName>
    </recommendedName>
</protein>
<organism evidence="1 2">
    <name type="scientific">Asaia krungthepensis NRIC 0535</name>
    <dbReference type="NCBI Taxonomy" id="1307925"/>
    <lineage>
        <taxon>Bacteria</taxon>
        <taxon>Pseudomonadati</taxon>
        <taxon>Pseudomonadota</taxon>
        <taxon>Alphaproteobacteria</taxon>
        <taxon>Acetobacterales</taxon>
        <taxon>Acetobacteraceae</taxon>
        <taxon>Asaia</taxon>
    </lineage>
</organism>
<keyword evidence="2" id="KW-1185">Reference proteome</keyword>
<comment type="caution">
    <text evidence="1">The sequence shown here is derived from an EMBL/GenBank/DDBJ whole genome shotgun (WGS) entry which is preliminary data.</text>
</comment>
<dbReference type="Gene3D" id="3.40.1530.20">
    <property type="entry name" value="Protein of unknown function (DUF1491)"/>
    <property type="match status" value="1"/>
</dbReference>
<dbReference type="InterPro" id="IPR009964">
    <property type="entry name" value="DUF1491"/>
</dbReference>
<proteinExistence type="predicted"/>
<sequence length="110" mass="12360">MIEARLKSGLWVRGLMRLAETKGHSAMRLRRGDEDAGAVLIVLTDREGRLALLREAALGAGWERIALEDTQALDTYIERQTRYDPDLWVLELTLEDVTSPIEAELPGRTS</sequence>
<evidence type="ECO:0008006" key="3">
    <source>
        <dbReference type="Google" id="ProtNLM"/>
    </source>
</evidence>
<evidence type="ECO:0000313" key="2">
    <source>
        <dbReference type="Proteomes" id="UP001062776"/>
    </source>
</evidence>
<gene>
    <name evidence="1" type="ORF">AA0535_1464</name>
</gene>